<evidence type="ECO:0000313" key="2">
    <source>
        <dbReference type="Proteomes" id="UP000002899"/>
    </source>
</evidence>
<dbReference type="GeneID" id="24424341"/>
<reference evidence="1 2" key="3">
    <citation type="journal article" date="2016" name="Sci. Rep.">
        <title>Genome-wide diversity and gene expression profiling of Babesia microti isolates identify polymorphic genes that mediate host-pathogen interactions.</title>
        <authorList>
            <person name="Silva J.C."/>
            <person name="Cornillot E."/>
            <person name="McCracken C."/>
            <person name="Usmani-Brown S."/>
            <person name="Dwivedi A."/>
            <person name="Ifeonu O.O."/>
            <person name="Crabtree J."/>
            <person name="Gotia H.T."/>
            <person name="Virji A.Z."/>
            <person name="Reynes C."/>
            <person name="Colinge J."/>
            <person name="Kumar V."/>
            <person name="Lawres L."/>
            <person name="Pazzi J.E."/>
            <person name="Pablo J.V."/>
            <person name="Hung C."/>
            <person name="Brancato J."/>
            <person name="Kumari P."/>
            <person name="Orvis J."/>
            <person name="Tretina K."/>
            <person name="Chibucos M."/>
            <person name="Ott S."/>
            <person name="Sadzewicz L."/>
            <person name="Sengamalay N."/>
            <person name="Shetty A.C."/>
            <person name="Su Q."/>
            <person name="Tallon L."/>
            <person name="Fraser C.M."/>
            <person name="Frutos R."/>
            <person name="Molina D.M."/>
            <person name="Krause P.J."/>
            <person name="Ben Mamoun C."/>
        </authorList>
    </citation>
    <scope>NUCLEOTIDE SEQUENCE [LARGE SCALE GENOMIC DNA]</scope>
    <source>
        <strain evidence="1 2">RI</strain>
    </source>
</reference>
<dbReference type="EMBL" id="FO082872">
    <property type="protein sequence ID" value="CCF73713.1"/>
    <property type="molecule type" value="Genomic_DNA"/>
</dbReference>
<dbReference type="Proteomes" id="UP000002899">
    <property type="component" value="Chromosome II"/>
</dbReference>
<dbReference type="VEuPathDB" id="PiroplasmaDB:BMR1_02g02795"/>
<reference evidence="1 2" key="2">
    <citation type="journal article" date="2013" name="PLoS ONE">
        <title>Whole genome mapping and re-organization of the nuclear and mitochondrial genomes of Babesia microti isolates.</title>
        <authorList>
            <person name="Cornillot E."/>
            <person name="Dassouli A."/>
            <person name="Garg A."/>
            <person name="Pachikara N."/>
            <person name="Randazzo S."/>
            <person name="Depoix D."/>
            <person name="Carcy B."/>
            <person name="Delbecq S."/>
            <person name="Frutos R."/>
            <person name="Silva J.C."/>
            <person name="Sutton R."/>
            <person name="Krause P.J."/>
            <person name="Mamoun C.B."/>
        </authorList>
    </citation>
    <scope>NUCLEOTIDE SEQUENCE [LARGE SCALE GENOMIC DNA]</scope>
    <source>
        <strain evidence="1 2">RI</strain>
    </source>
</reference>
<accession>I7I8U8</accession>
<dbReference type="RefSeq" id="XP_012648322.1">
    <property type="nucleotide sequence ID" value="XM_012792868.1"/>
</dbReference>
<evidence type="ECO:0000313" key="1">
    <source>
        <dbReference type="EMBL" id="CCF73713.1"/>
    </source>
</evidence>
<name>I7I8U8_BABMR</name>
<gene>
    <name evidence="1" type="ORF">BMR1_02g02795</name>
</gene>
<keyword evidence="2" id="KW-1185">Reference proteome</keyword>
<dbReference type="KEGG" id="bmic:BMR1_02g02795"/>
<reference evidence="1 2" key="1">
    <citation type="journal article" date="2012" name="Nucleic Acids Res.">
        <title>Sequencing of the smallest Apicomplexan genome from the human pathogen Babesia microti.</title>
        <authorList>
            <person name="Cornillot E."/>
            <person name="Hadj-Kaddour K."/>
            <person name="Dassouli A."/>
            <person name="Noel B."/>
            <person name="Ranwez V."/>
            <person name="Vacherie B."/>
            <person name="Augagneur Y."/>
            <person name="Bres V."/>
            <person name="Duclos A."/>
            <person name="Randazzo S."/>
            <person name="Carcy B."/>
            <person name="Debierre-Grockiego F."/>
            <person name="Delbecq S."/>
            <person name="Moubri-Menage K."/>
            <person name="Shams-Eldin H."/>
            <person name="Usmani-Brown S."/>
            <person name="Bringaud F."/>
            <person name="Wincker P."/>
            <person name="Vivares C.P."/>
            <person name="Schwarz R.T."/>
            <person name="Schetters T.P."/>
            <person name="Krause P.J."/>
            <person name="Gorenflot A."/>
            <person name="Berry V."/>
            <person name="Barbe V."/>
            <person name="Ben Mamoun C."/>
        </authorList>
    </citation>
    <scope>NUCLEOTIDE SEQUENCE [LARGE SCALE GENOMIC DNA]</scope>
    <source>
        <strain evidence="1 2">RI</strain>
    </source>
</reference>
<sequence>MGCGPSNIAGRSTYTVGSTCYLDNINYVTSQLLQLLLV</sequence>
<proteinExistence type="predicted"/>
<dbReference type="AlphaFoldDB" id="I7I8U8"/>
<organism evidence="1 2">
    <name type="scientific">Babesia microti (strain RI)</name>
    <dbReference type="NCBI Taxonomy" id="1133968"/>
    <lineage>
        <taxon>Eukaryota</taxon>
        <taxon>Sar</taxon>
        <taxon>Alveolata</taxon>
        <taxon>Apicomplexa</taxon>
        <taxon>Aconoidasida</taxon>
        <taxon>Piroplasmida</taxon>
        <taxon>Babesiidae</taxon>
        <taxon>Babesia</taxon>
    </lineage>
</organism>
<protein>
    <submittedName>
        <fullName evidence="1">Uncharacterized protein</fullName>
    </submittedName>
</protein>